<dbReference type="Proteomes" id="UP000030008">
    <property type="component" value="Unassembled WGS sequence"/>
</dbReference>
<name>A0A099I424_CLOIN</name>
<dbReference type="AlphaFoldDB" id="A0A099I424"/>
<dbReference type="InterPro" id="IPR005158">
    <property type="entry name" value="BTAD"/>
</dbReference>
<dbReference type="PANTHER" id="PTHR35807">
    <property type="entry name" value="TRANSCRIPTIONAL REGULATOR REDD-RELATED"/>
    <property type="match status" value="1"/>
</dbReference>
<feature type="domain" description="OmpR/PhoB-type" evidence="4">
    <location>
        <begin position="1"/>
        <end position="102"/>
    </location>
</feature>
<keyword evidence="2 3" id="KW-0238">DNA-binding</keyword>
<gene>
    <name evidence="5" type="ORF">CIAN88_14985</name>
</gene>
<dbReference type="Pfam" id="PF00486">
    <property type="entry name" value="Trans_reg_C"/>
    <property type="match status" value="1"/>
</dbReference>
<dbReference type="Pfam" id="PF03704">
    <property type="entry name" value="BTAD"/>
    <property type="match status" value="1"/>
</dbReference>
<evidence type="ECO:0000256" key="2">
    <source>
        <dbReference type="ARBA" id="ARBA00023125"/>
    </source>
</evidence>
<sequence>MNSSKMYIHLFDGFTIEYGGEVFNMRDYLSRQSLSLLEVLILQDQNNVSRDFLMELFWENSDNPLSSLKFNIFRLRKLLKEIHTFQDIEFIHTEKGGYRFQPEVETIVDTSLFEKEFAAIEKAASYDDNTSVHARIIIDLYDGGLYNDTEQLWFMQKVEYFRNVFLSVTDKLCAYYLRSAQYAELKSIALKAATLEPSVEENHFYYIQALISEGDYAAAYEYYQTSTRMLVSEYAISLSEKMKELYSDIIGNNEEKKNIEGITSYYKSKEISRGALYCDNTTFDYIYEISMRNAVRENLRYFLFIFEIKADGDDEKRLEKLLEKAKVSIQSSLRSGDVFTRLNRYQFLVLLPCRLEDDAYRIAQRVSSSFQGKVRNRKERLHYYIQNTNQ</sequence>
<dbReference type="GO" id="GO:0000160">
    <property type="term" value="P:phosphorelay signal transduction system"/>
    <property type="evidence" value="ECO:0007669"/>
    <property type="project" value="InterPro"/>
</dbReference>
<feature type="DNA-binding region" description="OmpR/PhoB-type" evidence="3">
    <location>
        <begin position="1"/>
        <end position="102"/>
    </location>
</feature>
<comment type="caution">
    <text evidence="5">The sequence shown here is derived from an EMBL/GenBank/DDBJ whole genome shotgun (WGS) entry which is preliminary data.</text>
</comment>
<dbReference type="PROSITE" id="PS51755">
    <property type="entry name" value="OMPR_PHOB"/>
    <property type="match status" value="1"/>
</dbReference>
<reference evidence="5 6" key="1">
    <citation type="submission" date="2014-08" db="EMBL/GenBank/DDBJ databases">
        <title>Clostridium innocuum, an unnegligible vancomycin-resistant pathogen causing extra-intestinal infections.</title>
        <authorList>
            <person name="Feng Y."/>
            <person name="Chiu C.-H."/>
        </authorList>
    </citation>
    <scope>NUCLEOTIDE SEQUENCE [LARGE SCALE GENOMIC DNA]</scope>
    <source>
        <strain evidence="5 6">AN88</strain>
    </source>
</reference>
<dbReference type="SUPFAM" id="SSF48452">
    <property type="entry name" value="TPR-like"/>
    <property type="match status" value="1"/>
</dbReference>
<comment type="similarity">
    <text evidence="1">Belongs to the AfsR/DnrI/RedD regulatory family.</text>
</comment>
<dbReference type="Gene3D" id="1.10.10.10">
    <property type="entry name" value="Winged helix-like DNA-binding domain superfamily/Winged helix DNA-binding domain"/>
    <property type="match status" value="1"/>
</dbReference>
<evidence type="ECO:0000256" key="3">
    <source>
        <dbReference type="PROSITE-ProRule" id="PRU01091"/>
    </source>
</evidence>
<evidence type="ECO:0000256" key="1">
    <source>
        <dbReference type="ARBA" id="ARBA00005820"/>
    </source>
</evidence>
<dbReference type="InterPro" id="IPR051677">
    <property type="entry name" value="AfsR-DnrI-RedD_regulator"/>
</dbReference>
<evidence type="ECO:0000313" key="6">
    <source>
        <dbReference type="Proteomes" id="UP000030008"/>
    </source>
</evidence>
<accession>A0A099I424</accession>
<organism evidence="5 6">
    <name type="scientific">Clostridium innocuum</name>
    <dbReference type="NCBI Taxonomy" id="1522"/>
    <lineage>
        <taxon>Bacteria</taxon>
        <taxon>Bacillati</taxon>
        <taxon>Bacillota</taxon>
        <taxon>Clostridia</taxon>
        <taxon>Eubacteriales</taxon>
        <taxon>Clostridiaceae</taxon>
        <taxon>Clostridium</taxon>
    </lineage>
</organism>
<dbReference type="InterPro" id="IPR016032">
    <property type="entry name" value="Sig_transdc_resp-reg_C-effctor"/>
</dbReference>
<dbReference type="InterPro" id="IPR036388">
    <property type="entry name" value="WH-like_DNA-bd_sf"/>
</dbReference>
<dbReference type="InterPro" id="IPR001867">
    <property type="entry name" value="OmpR/PhoB-type_DNA-bd"/>
</dbReference>
<evidence type="ECO:0000313" key="5">
    <source>
        <dbReference type="EMBL" id="KGJ52395.1"/>
    </source>
</evidence>
<dbReference type="InterPro" id="IPR011990">
    <property type="entry name" value="TPR-like_helical_dom_sf"/>
</dbReference>
<dbReference type="SMART" id="SM01043">
    <property type="entry name" value="BTAD"/>
    <property type="match status" value="1"/>
</dbReference>
<dbReference type="SUPFAM" id="SSF46894">
    <property type="entry name" value="C-terminal effector domain of the bipartite response regulators"/>
    <property type="match status" value="1"/>
</dbReference>
<protein>
    <submittedName>
        <fullName evidence="5">Transcriptional regulator</fullName>
    </submittedName>
</protein>
<dbReference type="EMBL" id="JQIF01000068">
    <property type="protein sequence ID" value="KGJ52395.1"/>
    <property type="molecule type" value="Genomic_DNA"/>
</dbReference>
<dbReference type="RefSeq" id="WP_044906335.1">
    <property type="nucleotide sequence ID" value="NZ_JQIF01000068.1"/>
</dbReference>
<dbReference type="Gene3D" id="1.25.40.10">
    <property type="entry name" value="Tetratricopeptide repeat domain"/>
    <property type="match status" value="1"/>
</dbReference>
<evidence type="ECO:0000259" key="4">
    <source>
        <dbReference type="PROSITE" id="PS51755"/>
    </source>
</evidence>
<dbReference type="GO" id="GO:0006355">
    <property type="term" value="P:regulation of DNA-templated transcription"/>
    <property type="evidence" value="ECO:0007669"/>
    <property type="project" value="InterPro"/>
</dbReference>
<proteinExistence type="inferred from homology"/>
<dbReference type="GO" id="GO:0003677">
    <property type="term" value="F:DNA binding"/>
    <property type="evidence" value="ECO:0007669"/>
    <property type="project" value="UniProtKB-UniRule"/>
</dbReference>